<keyword evidence="3" id="KW-1185">Reference proteome</keyword>
<keyword evidence="1" id="KW-0812">Transmembrane</keyword>
<dbReference type="AlphaFoldDB" id="A0A8J3YXD2"/>
<feature type="transmembrane region" description="Helical" evidence="1">
    <location>
        <begin position="426"/>
        <end position="449"/>
    </location>
</feature>
<organism evidence="2 3">
    <name type="scientific">Virgisporangium aliadipatigenens</name>
    <dbReference type="NCBI Taxonomy" id="741659"/>
    <lineage>
        <taxon>Bacteria</taxon>
        <taxon>Bacillati</taxon>
        <taxon>Actinomycetota</taxon>
        <taxon>Actinomycetes</taxon>
        <taxon>Micromonosporales</taxon>
        <taxon>Micromonosporaceae</taxon>
        <taxon>Virgisporangium</taxon>
    </lineage>
</organism>
<feature type="transmembrane region" description="Helical" evidence="1">
    <location>
        <begin position="399"/>
        <end position="420"/>
    </location>
</feature>
<dbReference type="Gene3D" id="1.20.1740.10">
    <property type="entry name" value="Amino acid/polyamine transporter I"/>
    <property type="match status" value="1"/>
</dbReference>
<reference evidence="2" key="1">
    <citation type="submission" date="2021-01" db="EMBL/GenBank/DDBJ databases">
        <title>Whole genome shotgun sequence of Virgisporangium aliadipatigenens NBRC 105644.</title>
        <authorList>
            <person name="Komaki H."/>
            <person name="Tamura T."/>
        </authorList>
    </citation>
    <scope>NUCLEOTIDE SEQUENCE</scope>
    <source>
        <strain evidence="2">NBRC 105644</strain>
    </source>
</reference>
<evidence type="ECO:0000313" key="2">
    <source>
        <dbReference type="EMBL" id="GIJ52368.1"/>
    </source>
</evidence>
<feature type="transmembrane region" description="Helical" evidence="1">
    <location>
        <begin position="482"/>
        <end position="499"/>
    </location>
</feature>
<dbReference type="RefSeq" id="WP_239153860.1">
    <property type="nucleotide sequence ID" value="NZ_BOPF01000078.1"/>
</dbReference>
<gene>
    <name evidence="2" type="ORF">Val02_92540</name>
</gene>
<comment type="caution">
    <text evidence="2">The sequence shown here is derived from an EMBL/GenBank/DDBJ whole genome shotgun (WGS) entry which is preliminary data.</text>
</comment>
<name>A0A8J3YXD2_9ACTN</name>
<feature type="transmembrane region" description="Helical" evidence="1">
    <location>
        <begin position="305"/>
        <end position="328"/>
    </location>
</feature>
<protein>
    <submittedName>
        <fullName evidence="2">Amino acid transporter</fullName>
    </submittedName>
</protein>
<keyword evidence="1" id="KW-0472">Membrane</keyword>
<evidence type="ECO:0000256" key="1">
    <source>
        <dbReference type="SAM" id="Phobius"/>
    </source>
</evidence>
<feature type="transmembrane region" description="Helical" evidence="1">
    <location>
        <begin position="80"/>
        <end position="110"/>
    </location>
</feature>
<feature type="transmembrane region" description="Helical" evidence="1">
    <location>
        <begin position="183"/>
        <end position="202"/>
    </location>
</feature>
<feature type="transmembrane region" description="Helical" evidence="1">
    <location>
        <begin position="141"/>
        <end position="163"/>
    </location>
</feature>
<feature type="transmembrane region" description="Helical" evidence="1">
    <location>
        <begin position="209"/>
        <end position="229"/>
    </location>
</feature>
<keyword evidence="1" id="KW-1133">Transmembrane helix</keyword>
<feature type="transmembrane region" description="Helical" evidence="1">
    <location>
        <begin position="366"/>
        <end position="387"/>
    </location>
</feature>
<dbReference type="Proteomes" id="UP000619260">
    <property type="component" value="Unassembled WGS sequence"/>
</dbReference>
<proteinExistence type="predicted"/>
<feature type="transmembrane region" description="Helical" evidence="1">
    <location>
        <begin position="456"/>
        <end position="476"/>
    </location>
</feature>
<evidence type="ECO:0000313" key="3">
    <source>
        <dbReference type="Proteomes" id="UP000619260"/>
    </source>
</evidence>
<dbReference type="EMBL" id="BOPF01000078">
    <property type="protein sequence ID" value="GIJ52368.1"/>
    <property type="molecule type" value="Genomic_DNA"/>
</dbReference>
<sequence length="673" mass="71467">MDTSDASTETEAAVPEDGYVLPATVDAPGRAPLPSTGLAGWLLRHRVQPIGPAAAEAHTESHSWWKVMCLTGVDYFSSLAYVPAIAITAAGAVSPLATLLIVALTLFGVLPMYRRVARESPHGAGSVAMLERLLPFWWGKLFVLVLLGFVATSWIITITLSAADASVHVVENPFFPEFLHGHEVSLTVTLLLLLGGVFLLGFSEAVTVAIPLVAIFLGLNALIVGVGFFEVVTTPGVWAAWTDELTHVGGGGLGGLLGPAVVAFPLLVLGLSGFETGVSMMPLVAATGDDDAQRLENRIRNSRRLLTAAAAVMSVYLLSASFVTTVLIPRDEFGPGGEASGRALAWLAHEYLGDAVGTAYDISTILILWFAGASAMAGLVNIVPRYLPGYGMAPEWGRAVRPVVIVYTIISIVITVAFGADVNAQAGAYATGILAMMVSGAFAVTVWTIRHRRRGAAVGFGLLTAALLYALIENIIEKPDGIAISAMFIAGIITVSLISRVARTTELRADCIEFDDTARRFITGTLAFDGRINLVANRRQSGDAGEYRHKELEQRGDNPVPGGADVIFLEIDVVDPSDFSDTLTVHGVQVDGFRVLRAQAPAAPNAIAAILLALRDTTGVRPHCHFAWAEGSPLVHMVRYFLLGRGDTAPVTREIIRKHEPDPARRPGIHVGS</sequence>
<accession>A0A8J3YXD2</accession>
<feature type="transmembrane region" description="Helical" evidence="1">
    <location>
        <begin position="249"/>
        <end position="271"/>
    </location>
</feature>